<keyword evidence="1" id="KW-0238">DNA-binding</keyword>
<dbReference type="GO" id="GO:0003677">
    <property type="term" value="F:DNA binding"/>
    <property type="evidence" value="ECO:0007669"/>
    <property type="project" value="UniProtKB-KW"/>
</dbReference>
<dbReference type="AlphaFoldDB" id="A0A6V7RQS4"/>
<protein>
    <submittedName>
        <fullName evidence="3">Multidrug-efflux transporter 1 regulator</fullName>
    </submittedName>
</protein>
<reference evidence="3 4" key="1">
    <citation type="submission" date="2020-07" db="EMBL/GenBank/DDBJ databases">
        <authorList>
            <person name="Criscuolo A."/>
        </authorList>
    </citation>
    <scope>NUCLEOTIDE SEQUENCE [LARGE SCALE GENOMIC DNA]</scope>
    <source>
        <strain evidence="3">CIP111649</strain>
    </source>
</reference>
<dbReference type="Gene3D" id="3.20.80.10">
    <property type="entry name" value="Regulatory factor, effector binding domain"/>
    <property type="match status" value="1"/>
</dbReference>
<dbReference type="InterPro" id="IPR009061">
    <property type="entry name" value="DNA-bd_dom_put_sf"/>
</dbReference>
<gene>
    <name evidence="3" type="primary">bmrR</name>
    <name evidence="3" type="ORF">JEODO184_02017</name>
</gene>
<evidence type="ECO:0000313" key="3">
    <source>
        <dbReference type="EMBL" id="CAD2080779.1"/>
    </source>
</evidence>
<organism evidence="3 4">
    <name type="scientific">Jeotgalicoccus meleagridis</name>
    <dbReference type="NCBI Taxonomy" id="2759181"/>
    <lineage>
        <taxon>Bacteria</taxon>
        <taxon>Bacillati</taxon>
        <taxon>Bacillota</taxon>
        <taxon>Bacilli</taxon>
        <taxon>Bacillales</taxon>
        <taxon>Staphylococcaceae</taxon>
        <taxon>Jeotgalicoccus</taxon>
    </lineage>
</organism>
<feature type="domain" description="HTH merR-type" evidence="2">
    <location>
        <begin position="6"/>
        <end position="75"/>
    </location>
</feature>
<accession>A0A6V7RQS4</accession>
<dbReference type="PROSITE" id="PS50937">
    <property type="entry name" value="HTH_MERR_2"/>
    <property type="match status" value="1"/>
</dbReference>
<evidence type="ECO:0000259" key="2">
    <source>
        <dbReference type="PROSITE" id="PS50937"/>
    </source>
</evidence>
<dbReference type="InterPro" id="IPR000551">
    <property type="entry name" value="MerR-type_HTH_dom"/>
</dbReference>
<dbReference type="GO" id="GO:0003700">
    <property type="term" value="F:DNA-binding transcription factor activity"/>
    <property type="evidence" value="ECO:0007669"/>
    <property type="project" value="InterPro"/>
</dbReference>
<dbReference type="InterPro" id="IPR011256">
    <property type="entry name" value="Reg_factor_effector_dom_sf"/>
</dbReference>
<name>A0A6V7RQS4_9STAP</name>
<dbReference type="Gene3D" id="1.10.1660.10">
    <property type="match status" value="1"/>
</dbReference>
<comment type="caution">
    <text evidence="3">The sequence shown here is derived from an EMBL/GenBank/DDBJ whole genome shotgun (WGS) entry which is preliminary data.</text>
</comment>
<dbReference type="SMART" id="SM00422">
    <property type="entry name" value="HTH_MERR"/>
    <property type="match status" value="1"/>
</dbReference>
<dbReference type="PANTHER" id="PTHR30204:SF85">
    <property type="entry name" value="MULTIDRUG-EFFLUX TRANSPORTER 2 REGULATOR"/>
    <property type="match status" value="1"/>
</dbReference>
<sequence>MKSEIFFTTGEFANMCEVNKQTLFHYDKIDLLKPAYKDDKGYRYYSHLQLDTMFLIESLKEMETPLKDIKDFIDHTNPDRMIDFFQKKSTQITEKITHLKNLQTSIDKKVTLTKEVLEADFNEITLREVETEYLYMSQPLINDDDYDRAIISDFYHTCMYTLYEKYSIGAVLSKESCEDRHFDNITHLFARTKFMDSIPLVKKEAGLEVIAYHIGNYDSVELSFDKIFNYLEVNNLEIKSDVYLEEIVDRLVVAKPEQYVTKITIPVR</sequence>
<dbReference type="SUPFAM" id="SSF55136">
    <property type="entry name" value="Probable bacterial effector-binding domain"/>
    <property type="match status" value="1"/>
</dbReference>
<keyword evidence="4" id="KW-1185">Reference proteome</keyword>
<dbReference type="EMBL" id="CAJEWD010000008">
    <property type="protein sequence ID" value="CAD2080779.1"/>
    <property type="molecule type" value="Genomic_DNA"/>
</dbReference>
<dbReference type="PANTHER" id="PTHR30204">
    <property type="entry name" value="REDOX-CYCLING DRUG-SENSING TRANSCRIPTIONAL ACTIVATOR SOXR"/>
    <property type="match status" value="1"/>
</dbReference>
<dbReference type="RefSeq" id="WP_185126511.1">
    <property type="nucleotide sequence ID" value="NZ_CAJEWD010000008.1"/>
</dbReference>
<dbReference type="SUPFAM" id="SSF46955">
    <property type="entry name" value="Putative DNA-binding domain"/>
    <property type="match status" value="1"/>
</dbReference>
<dbReference type="Proteomes" id="UP000589351">
    <property type="component" value="Unassembled WGS sequence"/>
</dbReference>
<dbReference type="Pfam" id="PF13411">
    <property type="entry name" value="MerR_1"/>
    <property type="match status" value="1"/>
</dbReference>
<dbReference type="InterPro" id="IPR047057">
    <property type="entry name" value="MerR_fam"/>
</dbReference>
<evidence type="ECO:0000256" key="1">
    <source>
        <dbReference type="ARBA" id="ARBA00023125"/>
    </source>
</evidence>
<dbReference type="PROSITE" id="PS00552">
    <property type="entry name" value="HTH_MERR_1"/>
    <property type="match status" value="1"/>
</dbReference>
<evidence type="ECO:0000313" key="4">
    <source>
        <dbReference type="Proteomes" id="UP000589351"/>
    </source>
</evidence>
<proteinExistence type="predicted"/>